<reference evidence="1" key="1">
    <citation type="submission" date="2018-02" db="EMBL/GenBank/DDBJ databases">
        <title>Rhizophora mucronata_Transcriptome.</title>
        <authorList>
            <person name="Meera S.P."/>
            <person name="Sreeshan A."/>
            <person name="Augustine A."/>
        </authorList>
    </citation>
    <scope>NUCLEOTIDE SEQUENCE</scope>
    <source>
        <tissue evidence="1">Leaf</tissue>
    </source>
</reference>
<protein>
    <submittedName>
        <fullName evidence="1">Uncharacterized protein MANES_18G051200</fullName>
    </submittedName>
</protein>
<proteinExistence type="predicted"/>
<accession>A0A2P2JL99</accession>
<name>A0A2P2JL99_RHIMU</name>
<dbReference type="EMBL" id="GGEC01013752">
    <property type="protein sequence ID" value="MBW94235.1"/>
    <property type="molecule type" value="Transcribed_RNA"/>
</dbReference>
<evidence type="ECO:0000313" key="1">
    <source>
        <dbReference type="EMBL" id="MBW94235.1"/>
    </source>
</evidence>
<sequence length="105" mass="11369">MANITSDTELKMNKVIKDHLNAFCPAKTNRFSSKSSAFFQGKSFTEPGMASHSLSFATFICNLILLGSPNWAIDIFMVHAGEKLGLACTGKYLCIFPGGSFIGLI</sequence>
<organism evidence="1">
    <name type="scientific">Rhizophora mucronata</name>
    <name type="common">Asiatic mangrove</name>
    <dbReference type="NCBI Taxonomy" id="61149"/>
    <lineage>
        <taxon>Eukaryota</taxon>
        <taxon>Viridiplantae</taxon>
        <taxon>Streptophyta</taxon>
        <taxon>Embryophyta</taxon>
        <taxon>Tracheophyta</taxon>
        <taxon>Spermatophyta</taxon>
        <taxon>Magnoliopsida</taxon>
        <taxon>eudicotyledons</taxon>
        <taxon>Gunneridae</taxon>
        <taxon>Pentapetalae</taxon>
        <taxon>rosids</taxon>
        <taxon>fabids</taxon>
        <taxon>Malpighiales</taxon>
        <taxon>Rhizophoraceae</taxon>
        <taxon>Rhizophora</taxon>
    </lineage>
</organism>
<dbReference type="AlphaFoldDB" id="A0A2P2JL99"/>